<dbReference type="EMBL" id="DYVF01000065">
    <property type="protein sequence ID" value="HJG31875.1"/>
    <property type="molecule type" value="Genomic_DNA"/>
</dbReference>
<evidence type="ECO:0000313" key="6">
    <source>
        <dbReference type="Proteomes" id="UP001168435"/>
    </source>
</evidence>
<comment type="caution">
    <text evidence="2">The sequence shown here is derived from an EMBL/GenBank/DDBJ whole genome shotgun (WGS) entry which is preliminary data.</text>
</comment>
<dbReference type="Proteomes" id="UP000746751">
    <property type="component" value="Unassembled WGS sequence"/>
</dbReference>
<keyword evidence="1" id="KW-1133">Transmembrane helix</keyword>
<dbReference type="AlphaFoldDB" id="A0A921IU59"/>
<keyword evidence="1" id="KW-0472">Membrane</keyword>
<reference evidence="2" key="2">
    <citation type="submission" date="2021-09" db="EMBL/GenBank/DDBJ databases">
        <authorList>
            <person name="Gilroy R."/>
        </authorList>
    </citation>
    <scope>NUCLEOTIDE SEQUENCE</scope>
    <source>
        <strain evidence="2">ChiGjej2B2-7701</strain>
    </source>
</reference>
<dbReference type="EMBL" id="JAUEIQ010000003">
    <property type="protein sequence ID" value="MDN0063513.1"/>
    <property type="molecule type" value="Genomic_DNA"/>
</dbReference>
<evidence type="ECO:0000256" key="1">
    <source>
        <dbReference type="SAM" id="Phobius"/>
    </source>
</evidence>
<evidence type="ECO:0000313" key="4">
    <source>
        <dbReference type="EMBL" id="MDN0068526.1"/>
    </source>
</evidence>
<evidence type="ECO:0000313" key="2">
    <source>
        <dbReference type="EMBL" id="HJG31875.1"/>
    </source>
</evidence>
<evidence type="ECO:0000313" key="3">
    <source>
        <dbReference type="EMBL" id="MDN0063513.1"/>
    </source>
</evidence>
<proteinExistence type="predicted"/>
<dbReference type="EMBL" id="JAUEIR010000002">
    <property type="protein sequence ID" value="MDN0068526.1"/>
    <property type="molecule type" value="Genomic_DNA"/>
</dbReference>
<name>A0A921IU59_9ACTN</name>
<reference evidence="4" key="4">
    <citation type="submission" date="2023-08" db="EMBL/GenBank/DDBJ databases">
        <title>Identification and characterization of horizontal gene transfer across gut microbiota members of farm animals based on homology search.</title>
        <authorList>
            <person name="Schwarzerova J."/>
            <person name="Nykrynova M."/>
            <person name="Jureckova K."/>
            <person name="Cejkova D."/>
            <person name="Rychlik I."/>
        </authorList>
    </citation>
    <scope>NUCLEOTIDE SEQUENCE</scope>
    <source>
        <strain evidence="4">15_COKtk</strain>
        <strain evidence="3">176_SSukc20</strain>
    </source>
</reference>
<dbReference type="RefSeq" id="WP_154018715.1">
    <property type="nucleotide sequence ID" value="NZ_CABKVW010000003.1"/>
</dbReference>
<sequence length="50" mass="5185">MMKHLGEVLVLEDGSEAPIVPLKDDRGALGSLVLSTAVACALIAYTVLFG</sequence>
<dbReference type="Proteomes" id="UP001168505">
    <property type="component" value="Unassembled WGS sequence"/>
</dbReference>
<gene>
    <name evidence="2" type="ORF">K8U80_10855</name>
    <name evidence="3" type="ORF">QVN30_04240</name>
    <name evidence="4" type="ORF">QVN40_02270</name>
</gene>
<keyword evidence="1" id="KW-0812">Transmembrane</keyword>
<accession>A0A921IU59</accession>
<feature type="transmembrane region" description="Helical" evidence="1">
    <location>
        <begin position="28"/>
        <end position="48"/>
    </location>
</feature>
<protein>
    <submittedName>
        <fullName evidence="2">Uncharacterized protein</fullName>
    </submittedName>
</protein>
<keyword evidence="6" id="KW-1185">Reference proteome</keyword>
<organism evidence="2 5">
    <name type="scientific">Collinsella ihumii</name>
    <dbReference type="NCBI Taxonomy" id="1720204"/>
    <lineage>
        <taxon>Bacteria</taxon>
        <taxon>Bacillati</taxon>
        <taxon>Actinomycetota</taxon>
        <taxon>Coriobacteriia</taxon>
        <taxon>Coriobacteriales</taxon>
        <taxon>Coriobacteriaceae</taxon>
        <taxon>Collinsella</taxon>
    </lineage>
</organism>
<reference evidence="3" key="3">
    <citation type="submission" date="2023-06" db="EMBL/GenBank/DDBJ databases">
        <authorList>
            <person name="Zeman M."/>
            <person name="Kubasova T."/>
            <person name="Jahodarova E."/>
            <person name="Nykrynova M."/>
            <person name="Rychlik I."/>
        </authorList>
    </citation>
    <scope>NUCLEOTIDE SEQUENCE</scope>
    <source>
        <strain evidence="4">15_COKtk</strain>
        <strain evidence="3">176_SSukc20</strain>
    </source>
</reference>
<evidence type="ECO:0000313" key="5">
    <source>
        <dbReference type="Proteomes" id="UP000746751"/>
    </source>
</evidence>
<dbReference type="Proteomes" id="UP001168435">
    <property type="component" value="Unassembled WGS sequence"/>
</dbReference>
<reference evidence="2" key="1">
    <citation type="journal article" date="2021" name="PeerJ">
        <title>Extensive microbial diversity within the chicken gut microbiome revealed by metagenomics and culture.</title>
        <authorList>
            <person name="Gilroy R."/>
            <person name="Ravi A."/>
            <person name="Getino M."/>
            <person name="Pursley I."/>
            <person name="Horton D.L."/>
            <person name="Alikhan N.F."/>
            <person name="Baker D."/>
            <person name="Gharbi K."/>
            <person name="Hall N."/>
            <person name="Watson M."/>
            <person name="Adriaenssens E.M."/>
            <person name="Foster-Nyarko E."/>
            <person name="Jarju S."/>
            <person name="Secka A."/>
            <person name="Antonio M."/>
            <person name="Oren A."/>
            <person name="Chaudhuri R.R."/>
            <person name="La Ragione R."/>
            <person name="Hildebrand F."/>
            <person name="Pallen M.J."/>
        </authorList>
    </citation>
    <scope>NUCLEOTIDE SEQUENCE</scope>
    <source>
        <strain evidence="2">ChiGjej2B2-7701</strain>
    </source>
</reference>